<keyword evidence="1" id="KW-0614">Plasmid</keyword>
<accession>A0A679K7L0</accession>
<evidence type="ECO:0000313" key="1">
    <source>
        <dbReference type="EMBL" id="CAA2145590.1"/>
    </source>
</evidence>
<organism evidence="1">
    <name type="scientific">Methylobacterium bullatum</name>
    <dbReference type="NCBI Taxonomy" id="570505"/>
    <lineage>
        <taxon>Bacteria</taxon>
        <taxon>Pseudomonadati</taxon>
        <taxon>Pseudomonadota</taxon>
        <taxon>Alphaproteobacteria</taxon>
        <taxon>Hyphomicrobiales</taxon>
        <taxon>Methylobacteriaceae</taxon>
        <taxon>Methylobacterium</taxon>
    </lineage>
</organism>
<gene>
    <name evidence="1" type="ORF">MBLL_04717</name>
</gene>
<reference evidence="1" key="1">
    <citation type="submission" date="2019-12" db="EMBL/GenBank/DDBJ databases">
        <authorList>
            <person name="Cremers G."/>
        </authorList>
    </citation>
    <scope>NUCLEOTIDE SEQUENCE</scope>
    <source>
        <strain evidence="1">Mbul2</strain>
        <plasmid evidence="1">4</plasmid>
    </source>
</reference>
<protein>
    <submittedName>
        <fullName evidence="1">Uncharacterized protein</fullName>
    </submittedName>
</protein>
<dbReference type="RefSeq" id="WP_339164271.1">
    <property type="nucleotide sequence ID" value="NZ_LR743513.1"/>
</dbReference>
<name>A0A679K7L0_9HYPH</name>
<sequence>MEEPDHNKLADLRAHLNWSRGPNRRLGYQIIAELDPNTPDARKAKQLLDGQIGPSLDFDAFDITATLDLALDFMRKHGLNSSWTIAHSENSTETVRGNHHCYKVIINYGMETYVGSGWTPANSVIDAVIEAVTSDYKSYFEEAFTLSKSYQKVFFEPWIGPEYETGGLHSRKVLIVGESHYNHWCEKAIEGEPPPPVVRHELPRSITQECVQEVVHGERGARYWNSARNRIGGSNYEDKPSADFWNKVAFYNFVQSPVEGGPGARPTRAQWLEAAECLPEALEIIRPERVIFTGWTLWEHVQPRDGKLNAIECDGLKLPLEYFNLADGTRVFVTATAHPRTQYFVRALTPLLHEFINQDWTHVAASSDQQWSSDLQNDTREALAGIGFIQLRDGKLALKNVDGRFGIVAPTNISSTNICVVDRSSGYENNYTDADEVIKAGWAID</sequence>
<dbReference type="EMBL" id="LR743513">
    <property type="protein sequence ID" value="CAA2145590.1"/>
    <property type="molecule type" value="Genomic_DNA"/>
</dbReference>
<geneLocation type="plasmid" evidence="1">
    <name>4</name>
</geneLocation>
<proteinExistence type="predicted"/>
<dbReference type="AlphaFoldDB" id="A0A679K7L0"/>